<proteinExistence type="predicted"/>
<dbReference type="Proteomes" id="UP001642360">
    <property type="component" value="Unassembled WGS sequence"/>
</dbReference>
<evidence type="ECO:0000256" key="4">
    <source>
        <dbReference type="PROSITE-ProRule" id="PRU00027"/>
    </source>
</evidence>
<dbReference type="InterPro" id="IPR053031">
    <property type="entry name" value="Cuticle_assoc_protein"/>
</dbReference>
<comment type="caution">
    <text evidence="7">The sequence shown here is derived from an EMBL/GenBank/DDBJ whole genome shotgun (WGS) entry which is preliminary data.</text>
</comment>
<dbReference type="GO" id="GO:0008270">
    <property type="term" value="F:zinc ion binding"/>
    <property type="evidence" value="ECO:0007669"/>
    <property type="project" value="UniProtKB-KW"/>
</dbReference>
<dbReference type="PANTHER" id="PTHR34396:SF10">
    <property type="entry name" value="BED-TYPE DOMAIN-CONTAINING PROTEIN"/>
    <property type="match status" value="1"/>
</dbReference>
<evidence type="ECO:0000259" key="6">
    <source>
        <dbReference type="PROSITE" id="PS50808"/>
    </source>
</evidence>
<evidence type="ECO:0000256" key="2">
    <source>
        <dbReference type="ARBA" id="ARBA00022771"/>
    </source>
</evidence>
<dbReference type="PROSITE" id="PS50808">
    <property type="entry name" value="ZF_BED"/>
    <property type="match status" value="1"/>
</dbReference>
<dbReference type="SMART" id="SM00614">
    <property type="entry name" value="ZnF_BED"/>
    <property type="match status" value="1"/>
</dbReference>
<dbReference type="InterPro" id="IPR003656">
    <property type="entry name" value="Znf_BED"/>
</dbReference>
<feature type="compositionally biased region" description="Polar residues" evidence="5">
    <location>
        <begin position="117"/>
        <end position="127"/>
    </location>
</feature>
<dbReference type="AlphaFoldDB" id="A0ABC8QP15"/>
<evidence type="ECO:0000256" key="5">
    <source>
        <dbReference type="SAM" id="MobiDB-lite"/>
    </source>
</evidence>
<reference evidence="7 8" key="1">
    <citation type="submission" date="2024-02" db="EMBL/GenBank/DDBJ databases">
        <authorList>
            <person name="Vignale AGUSTIN F."/>
            <person name="Sosa J E."/>
            <person name="Modenutti C."/>
        </authorList>
    </citation>
    <scope>NUCLEOTIDE SEQUENCE [LARGE SCALE GENOMIC DNA]</scope>
</reference>
<name>A0ABC8QP15_9AQUA</name>
<dbReference type="InterPro" id="IPR036236">
    <property type="entry name" value="Znf_C2H2_sf"/>
</dbReference>
<evidence type="ECO:0000313" key="7">
    <source>
        <dbReference type="EMBL" id="CAK9134122.1"/>
    </source>
</evidence>
<keyword evidence="8" id="KW-1185">Reference proteome</keyword>
<feature type="compositionally biased region" description="Acidic residues" evidence="5">
    <location>
        <begin position="128"/>
        <end position="137"/>
    </location>
</feature>
<keyword evidence="3" id="KW-0862">Zinc</keyword>
<sequence length="280" mass="31718">MLHVKEEDVVVISDHSETSNGEQQKREVRLKSKVWQHFTKLEKKTGIREECLCNHCKKTFACSNKSGTSHLLRHITRGSCPVYKKERVDKSLTVSSFAEDTSELGIHVVPWTLDQGLGQTPTQQSNDVQDEQSPEGLEDLNCQTCNTSVDDYAAQPLSIGRQLHQEPTSKSQHRDESWMYELRACAGKLVGLINEGIPTENATKTPETGIAPDYSIAAAVKCLNEMEDIPQSSAMYLDAFEILKDANEREAFICLNPEPRRRWLQRMLNRRSPSCYSYDI</sequence>
<accession>A0ABC8QP15</accession>
<gene>
    <name evidence="7" type="ORF">ILEXP_LOCUS1057</name>
</gene>
<evidence type="ECO:0000256" key="3">
    <source>
        <dbReference type="ARBA" id="ARBA00022833"/>
    </source>
</evidence>
<evidence type="ECO:0000256" key="1">
    <source>
        <dbReference type="ARBA" id="ARBA00022723"/>
    </source>
</evidence>
<organism evidence="7 8">
    <name type="scientific">Ilex paraguariensis</name>
    <name type="common">yerba mate</name>
    <dbReference type="NCBI Taxonomy" id="185542"/>
    <lineage>
        <taxon>Eukaryota</taxon>
        <taxon>Viridiplantae</taxon>
        <taxon>Streptophyta</taxon>
        <taxon>Embryophyta</taxon>
        <taxon>Tracheophyta</taxon>
        <taxon>Spermatophyta</taxon>
        <taxon>Magnoliopsida</taxon>
        <taxon>eudicotyledons</taxon>
        <taxon>Gunneridae</taxon>
        <taxon>Pentapetalae</taxon>
        <taxon>asterids</taxon>
        <taxon>campanulids</taxon>
        <taxon>Aquifoliales</taxon>
        <taxon>Aquifoliaceae</taxon>
        <taxon>Ilex</taxon>
    </lineage>
</organism>
<protein>
    <recommendedName>
        <fullName evidence="6">BED-type domain-containing protein</fullName>
    </recommendedName>
</protein>
<dbReference type="SUPFAM" id="SSF57667">
    <property type="entry name" value="beta-beta-alpha zinc fingers"/>
    <property type="match status" value="1"/>
</dbReference>
<keyword evidence="2 4" id="KW-0863">Zinc-finger</keyword>
<dbReference type="Pfam" id="PF02892">
    <property type="entry name" value="zf-BED"/>
    <property type="match status" value="1"/>
</dbReference>
<keyword evidence="1" id="KW-0479">Metal-binding</keyword>
<dbReference type="PANTHER" id="PTHR34396">
    <property type="entry name" value="OS03G0264950 PROTEIN-RELATED"/>
    <property type="match status" value="1"/>
</dbReference>
<evidence type="ECO:0000313" key="8">
    <source>
        <dbReference type="Proteomes" id="UP001642360"/>
    </source>
</evidence>
<feature type="domain" description="BED-type" evidence="6">
    <location>
        <begin position="29"/>
        <end position="87"/>
    </location>
</feature>
<dbReference type="EMBL" id="CAUOFW020000336">
    <property type="protein sequence ID" value="CAK9134122.1"/>
    <property type="molecule type" value="Genomic_DNA"/>
</dbReference>
<feature type="region of interest" description="Disordered" evidence="5">
    <location>
        <begin position="115"/>
        <end position="137"/>
    </location>
</feature>